<organism evidence="2 3">
    <name type="scientific">Vitis vinifera</name>
    <name type="common">Grape</name>
    <dbReference type="NCBI Taxonomy" id="29760"/>
    <lineage>
        <taxon>Eukaryota</taxon>
        <taxon>Viridiplantae</taxon>
        <taxon>Streptophyta</taxon>
        <taxon>Embryophyta</taxon>
        <taxon>Tracheophyta</taxon>
        <taxon>Spermatophyta</taxon>
        <taxon>Magnoliopsida</taxon>
        <taxon>eudicotyledons</taxon>
        <taxon>Gunneridae</taxon>
        <taxon>Pentapetalae</taxon>
        <taxon>rosids</taxon>
        <taxon>Vitales</taxon>
        <taxon>Vitaceae</taxon>
        <taxon>Viteae</taxon>
        <taxon>Vitis</taxon>
    </lineage>
</organism>
<evidence type="ECO:0000256" key="1">
    <source>
        <dbReference type="SAM" id="MobiDB-lite"/>
    </source>
</evidence>
<reference evidence="2 3" key="1">
    <citation type="journal article" date="2023" name="Hortic Res">
        <title>The complete reference genome for grapevine (Vitis vinifera L.) genetics and breeding.</title>
        <authorList>
            <person name="Shi X."/>
            <person name="Cao S."/>
            <person name="Wang X."/>
            <person name="Huang S."/>
            <person name="Wang Y."/>
            <person name="Liu Z."/>
            <person name="Liu W."/>
            <person name="Leng X."/>
            <person name="Peng Y."/>
            <person name="Wang N."/>
            <person name="Wang Y."/>
            <person name="Ma Z."/>
            <person name="Xu X."/>
            <person name="Zhang F."/>
            <person name="Xue H."/>
            <person name="Zhong H."/>
            <person name="Wang Y."/>
            <person name="Zhang K."/>
            <person name="Velt A."/>
            <person name="Avia K."/>
            <person name="Holtgrawe D."/>
            <person name="Grimplet J."/>
            <person name="Matus J.T."/>
            <person name="Ware D."/>
            <person name="Wu X."/>
            <person name="Wang H."/>
            <person name="Liu C."/>
            <person name="Fang Y."/>
            <person name="Rustenholz C."/>
            <person name="Cheng Z."/>
            <person name="Xiao H."/>
            <person name="Zhou Y."/>
        </authorList>
    </citation>
    <scope>NUCLEOTIDE SEQUENCE [LARGE SCALE GENOMIC DNA]</scope>
    <source>
        <strain evidence="3">cv. Pinot noir / PN40024</strain>
        <tissue evidence="2">Leaf</tissue>
    </source>
</reference>
<keyword evidence="3" id="KW-1185">Reference proteome</keyword>
<gene>
    <name evidence="2" type="ORF">VitviT2T_014842</name>
</gene>
<protein>
    <submittedName>
        <fullName evidence="2">Uncharacterized protein</fullName>
    </submittedName>
</protein>
<dbReference type="EMBL" id="CP126657">
    <property type="protein sequence ID" value="WJZ96124.1"/>
    <property type="molecule type" value="Genomic_DNA"/>
</dbReference>
<evidence type="ECO:0000313" key="3">
    <source>
        <dbReference type="Proteomes" id="UP001227230"/>
    </source>
</evidence>
<dbReference type="Proteomes" id="UP001227230">
    <property type="component" value="Chromosome 10"/>
</dbReference>
<accession>A0ABY9CKW1</accession>
<evidence type="ECO:0000313" key="2">
    <source>
        <dbReference type="EMBL" id="WJZ96124.1"/>
    </source>
</evidence>
<sequence>MIVMQKSNSVAEVEYIDKLENASPTDGTEQQHRKFDQELDLTAPPQAPVDDLNHDPEKLKLNLSDNDDEVNVPNLVSIESEMNMANPFSDN</sequence>
<proteinExistence type="predicted"/>
<feature type="region of interest" description="Disordered" evidence="1">
    <location>
        <begin position="17"/>
        <end position="69"/>
    </location>
</feature>
<name>A0ABY9CKW1_VITVI</name>
<feature type="compositionally biased region" description="Basic and acidic residues" evidence="1">
    <location>
        <begin position="51"/>
        <end position="60"/>
    </location>
</feature>